<reference evidence="2" key="1">
    <citation type="journal article" date="2014" name="Front. Microbiol.">
        <title>High frequency of phylogenetically diverse reductive dehalogenase-homologous genes in deep subseafloor sedimentary metagenomes.</title>
        <authorList>
            <person name="Kawai M."/>
            <person name="Futagami T."/>
            <person name="Toyoda A."/>
            <person name="Takaki Y."/>
            <person name="Nishi S."/>
            <person name="Hori S."/>
            <person name="Arai W."/>
            <person name="Tsubouchi T."/>
            <person name="Morono Y."/>
            <person name="Uchiyama I."/>
            <person name="Ito T."/>
            <person name="Fujiyama A."/>
            <person name="Inagaki F."/>
            <person name="Takami H."/>
        </authorList>
    </citation>
    <scope>NUCLEOTIDE SEQUENCE</scope>
    <source>
        <strain evidence="2">Expedition CK06-06</strain>
    </source>
</reference>
<name>X0VVD7_9ZZZZ</name>
<protein>
    <recommendedName>
        <fullName evidence="1">Heparinase II/III-like C-terminal domain-containing protein</fullName>
    </recommendedName>
</protein>
<dbReference type="Gene3D" id="2.70.98.70">
    <property type="match status" value="1"/>
</dbReference>
<dbReference type="GO" id="GO:0016829">
    <property type="term" value="F:lyase activity"/>
    <property type="evidence" value="ECO:0007669"/>
    <property type="project" value="InterPro"/>
</dbReference>
<feature type="non-terminal residue" evidence="2">
    <location>
        <position position="1"/>
    </location>
</feature>
<organism evidence="2">
    <name type="scientific">marine sediment metagenome</name>
    <dbReference type="NCBI Taxonomy" id="412755"/>
    <lineage>
        <taxon>unclassified sequences</taxon>
        <taxon>metagenomes</taxon>
        <taxon>ecological metagenomes</taxon>
    </lineage>
</organism>
<sequence>HNTITIDGQDQMTWVGKFLWLNWAQAKVIDYTQADEESFERLVAQHDGFRHLGALHQRAVEHRENKWTVTDSLHPCKPYVSRVPDSRTQEPTYKTRLHWLIPDWAWEAENGINKKSFIIRLLSPHGWITITFQETSKILLSDQRPQFKVQIIRAGELEYGSGSISPQWGWVSPTYGYKVPALSLALMAEGQIPLTITSEWTFP</sequence>
<proteinExistence type="predicted"/>
<dbReference type="AlphaFoldDB" id="X0VVD7"/>
<evidence type="ECO:0000313" key="2">
    <source>
        <dbReference type="EMBL" id="GAG04466.1"/>
    </source>
</evidence>
<dbReference type="EMBL" id="BARS01028096">
    <property type="protein sequence ID" value="GAG04466.1"/>
    <property type="molecule type" value="Genomic_DNA"/>
</dbReference>
<dbReference type="Pfam" id="PF07940">
    <property type="entry name" value="Hepar_II_III_C"/>
    <property type="match status" value="1"/>
</dbReference>
<comment type="caution">
    <text evidence="2">The sequence shown here is derived from an EMBL/GenBank/DDBJ whole genome shotgun (WGS) entry which is preliminary data.</text>
</comment>
<dbReference type="InterPro" id="IPR012480">
    <property type="entry name" value="Hepar_II_III_C"/>
</dbReference>
<feature type="domain" description="Heparinase II/III-like C-terminal" evidence="1">
    <location>
        <begin position="1"/>
        <end position="177"/>
    </location>
</feature>
<evidence type="ECO:0000259" key="1">
    <source>
        <dbReference type="Pfam" id="PF07940"/>
    </source>
</evidence>
<gene>
    <name evidence="2" type="ORF">S01H1_44068</name>
</gene>
<accession>X0VVD7</accession>